<evidence type="ECO:0000256" key="1">
    <source>
        <dbReference type="SAM" id="MobiDB-lite"/>
    </source>
</evidence>
<keyword evidence="2" id="KW-0472">Membrane</keyword>
<feature type="compositionally biased region" description="Polar residues" evidence="1">
    <location>
        <begin position="197"/>
        <end position="208"/>
    </location>
</feature>
<dbReference type="OrthoDB" id="3269878at2759"/>
<evidence type="ECO:0000256" key="2">
    <source>
        <dbReference type="SAM" id="Phobius"/>
    </source>
</evidence>
<feature type="compositionally biased region" description="Low complexity" evidence="1">
    <location>
        <begin position="382"/>
        <end position="393"/>
    </location>
</feature>
<evidence type="ECO:0000313" key="3">
    <source>
        <dbReference type="EMBL" id="KIM33194.1"/>
    </source>
</evidence>
<name>A0A0C3BM97_SERVB</name>
<reference evidence="3 4" key="1">
    <citation type="submission" date="2014-04" db="EMBL/GenBank/DDBJ databases">
        <authorList>
            <consortium name="DOE Joint Genome Institute"/>
            <person name="Kuo A."/>
            <person name="Zuccaro A."/>
            <person name="Kohler A."/>
            <person name="Nagy L.G."/>
            <person name="Floudas D."/>
            <person name="Copeland A."/>
            <person name="Barry K.W."/>
            <person name="Cichocki N."/>
            <person name="Veneault-Fourrey C."/>
            <person name="LaButti K."/>
            <person name="Lindquist E.A."/>
            <person name="Lipzen A."/>
            <person name="Lundell T."/>
            <person name="Morin E."/>
            <person name="Murat C."/>
            <person name="Sun H."/>
            <person name="Tunlid A."/>
            <person name="Henrissat B."/>
            <person name="Grigoriev I.V."/>
            <person name="Hibbett D.S."/>
            <person name="Martin F."/>
            <person name="Nordberg H.P."/>
            <person name="Cantor M.N."/>
            <person name="Hua S.X."/>
        </authorList>
    </citation>
    <scope>NUCLEOTIDE SEQUENCE [LARGE SCALE GENOMIC DNA]</scope>
    <source>
        <strain evidence="3 4">MAFF 305830</strain>
    </source>
</reference>
<accession>A0A0C3BM97</accession>
<dbReference type="EMBL" id="KN824278">
    <property type="protein sequence ID" value="KIM33194.1"/>
    <property type="molecule type" value="Genomic_DNA"/>
</dbReference>
<feature type="region of interest" description="Disordered" evidence="1">
    <location>
        <begin position="382"/>
        <end position="415"/>
    </location>
</feature>
<dbReference type="AlphaFoldDB" id="A0A0C3BM97"/>
<protein>
    <submittedName>
        <fullName evidence="3">Uncharacterized protein</fullName>
    </submittedName>
</protein>
<gene>
    <name evidence="3" type="ORF">M408DRAFT_150498</name>
</gene>
<feature type="region of interest" description="Disordered" evidence="1">
    <location>
        <begin position="167"/>
        <end position="361"/>
    </location>
</feature>
<keyword evidence="4" id="KW-1185">Reference proteome</keyword>
<feature type="compositionally biased region" description="Pro residues" evidence="1">
    <location>
        <begin position="430"/>
        <end position="440"/>
    </location>
</feature>
<organism evidence="3 4">
    <name type="scientific">Serendipita vermifera MAFF 305830</name>
    <dbReference type="NCBI Taxonomy" id="933852"/>
    <lineage>
        <taxon>Eukaryota</taxon>
        <taxon>Fungi</taxon>
        <taxon>Dikarya</taxon>
        <taxon>Basidiomycota</taxon>
        <taxon>Agaricomycotina</taxon>
        <taxon>Agaricomycetes</taxon>
        <taxon>Sebacinales</taxon>
        <taxon>Serendipitaceae</taxon>
        <taxon>Serendipita</taxon>
    </lineage>
</organism>
<sequence>MTSAHTSVGRLSKGMVAGLVIGLIFLVVIGCLAAAFFIRRSRKRRAEQHQQIRSFDDTTPWIVDRESKTPVRDVEKEEVVSIDQRVSLSPSAMSQVRARTPGGSPAIPIPYEPSEVSDDVSNHFSLLQPDHRIGVPVPFPLALHVPSRVAHAMSERDERWRQYELQRQMQGKADDLSETSTIPRPPSSRVPNRRSTLRSVASTGTTPSDAYAGMESPRNSGRSAWEQPDYFGSELERSRSEVAAEEQRNSPLNRGGQSGRSSMMSEFPSPPLPSLQQSHRRDGSLSNIRRLPPLPPAAATRGSTEVFPFVSPTENAENPFATDANINSGGMSNISERSSLAGSDERSDELTVTHHSEESQGVVGSITGVARAVSARNMRYLGRSSTSASRGSRNPFADGPSRFSAADSVLTNDDRTIDTHQFHGLVSGFPTPPDPTSHRL</sequence>
<dbReference type="Proteomes" id="UP000054097">
    <property type="component" value="Unassembled WGS sequence"/>
</dbReference>
<keyword evidence="2" id="KW-0812">Transmembrane</keyword>
<evidence type="ECO:0000313" key="4">
    <source>
        <dbReference type="Proteomes" id="UP000054097"/>
    </source>
</evidence>
<proteinExistence type="predicted"/>
<feature type="compositionally biased region" description="Polar residues" evidence="1">
    <location>
        <begin position="324"/>
        <end position="341"/>
    </location>
</feature>
<feature type="region of interest" description="Disordered" evidence="1">
    <location>
        <begin position="421"/>
        <end position="440"/>
    </location>
</feature>
<keyword evidence="2" id="KW-1133">Transmembrane helix</keyword>
<reference evidence="4" key="2">
    <citation type="submission" date="2015-01" db="EMBL/GenBank/DDBJ databases">
        <title>Evolutionary Origins and Diversification of the Mycorrhizal Mutualists.</title>
        <authorList>
            <consortium name="DOE Joint Genome Institute"/>
            <consortium name="Mycorrhizal Genomics Consortium"/>
            <person name="Kohler A."/>
            <person name="Kuo A."/>
            <person name="Nagy L.G."/>
            <person name="Floudas D."/>
            <person name="Copeland A."/>
            <person name="Barry K.W."/>
            <person name="Cichocki N."/>
            <person name="Veneault-Fourrey C."/>
            <person name="LaButti K."/>
            <person name="Lindquist E.A."/>
            <person name="Lipzen A."/>
            <person name="Lundell T."/>
            <person name="Morin E."/>
            <person name="Murat C."/>
            <person name="Riley R."/>
            <person name="Ohm R."/>
            <person name="Sun H."/>
            <person name="Tunlid A."/>
            <person name="Henrissat B."/>
            <person name="Grigoriev I.V."/>
            <person name="Hibbett D.S."/>
            <person name="Martin F."/>
        </authorList>
    </citation>
    <scope>NUCLEOTIDE SEQUENCE [LARGE SCALE GENOMIC DNA]</scope>
    <source>
        <strain evidence="4">MAFF 305830</strain>
    </source>
</reference>
<feature type="compositionally biased region" description="Basic and acidic residues" evidence="1">
    <location>
        <begin position="234"/>
        <end position="248"/>
    </location>
</feature>
<feature type="compositionally biased region" description="Basic and acidic residues" evidence="1">
    <location>
        <begin position="343"/>
        <end position="358"/>
    </location>
</feature>
<feature type="transmembrane region" description="Helical" evidence="2">
    <location>
        <begin position="15"/>
        <end position="38"/>
    </location>
</feature>
<dbReference type="CDD" id="cd12087">
    <property type="entry name" value="TM_EGFR-like"/>
    <property type="match status" value="1"/>
</dbReference>
<dbReference type="HOGENOM" id="CLU_622820_0_0_1"/>